<feature type="transmembrane region" description="Helical" evidence="1">
    <location>
        <begin position="185"/>
        <end position="211"/>
    </location>
</feature>
<dbReference type="RefSeq" id="WP_067396102.1">
    <property type="nucleotide sequence ID" value="NZ_JXKH01000009.1"/>
</dbReference>
<keyword evidence="1" id="KW-0472">Membrane</keyword>
<feature type="transmembrane region" description="Helical" evidence="1">
    <location>
        <begin position="279"/>
        <end position="301"/>
    </location>
</feature>
<protein>
    <recommendedName>
        <fullName evidence="2">Membrane protein 6-pyruvoyl-tetrahydropterin synthase-related domain-containing protein</fullName>
    </recommendedName>
</protein>
<dbReference type="EMBL" id="JXKH01000009">
    <property type="protein sequence ID" value="OJG17475.1"/>
    <property type="molecule type" value="Genomic_DNA"/>
</dbReference>
<feature type="transmembrane region" description="Helical" evidence="1">
    <location>
        <begin position="313"/>
        <end position="334"/>
    </location>
</feature>
<name>A0A1L8RCL9_9ENTE</name>
<evidence type="ECO:0000259" key="2">
    <source>
        <dbReference type="Pfam" id="PF10131"/>
    </source>
</evidence>
<evidence type="ECO:0000313" key="3">
    <source>
        <dbReference type="EMBL" id="OJG17475.1"/>
    </source>
</evidence>
<dbReference type="Pfam" id="PF10131">
    <property type="entry name" value="PTPS_related"/>
    <property type="match status" value="1"/>
</dbReference>
<feature type="transmembrane region" description="Helical" evidence="1">
    <location>
        <begin position="126"/>
        <end position="145"/>
    </location>
</feature>
<keyword evidence="1" id="KW-0812">Transmembrane</keyword>
<feature type="transmembrane region" description="Helical" evidence="1">
    <location>
        <begin position="346"/>
        <end position="368"/>
    </location>
</feature>
<feature type="transmembrane region" description="Helical" evidence="1">
    <location>
        <begin position="375"/>
        <end position="393"/>
    </location>
</feature>
<dbReference type="AlphaFoldDB" id="A0A1L8RCL9"/>
<feature type="transmembrane region" description="Helical" evidence="1">
    <location>
        <begin position="68"/>
        <end position="88"/>
    </location>
</feature>
<evidence type="ECO:0000313" key="4">
    <source>
        <dbReference type="Proteomes" id="UP000181884"/>
    </source>
</evidence>
<reference evidence="3 4" key="1">
    <citation type="submission" date="2014-12" db="EMBL/GenBank/DDBJ databases">
        <title>Draft genome sequences of 29 type strains of Enterococci.</title>
        <authorList>
            <person name="Zhong Z."/>
            <person name="Sun Z."/>
            <person name="Liu W."/>
            <person name="Zhang W."/>
            <person name="Zhang H."/>
        </authorList>
    </citation>
    <scope>NUCLEOTIDE SEQUENCE [LARGE SCALE GENOMIC DNA]</scope>
    <source>
        <strain evidence="3 4">DSM 17029</strain>
    </source>
</reference>
<feature type="transmembrane region" description="Helical" evidence="1">
    <location>
        <begin position="7"/>
        <end position="27"/>
    </location>
</feature>
<evidence type="ECO:0000256" key="1">
    <source>
        <dbReference type="SAM" id="Phobius"/>
    </source>
</evidence>
<feature type="domain" description="Membrane protein 6-pyruvoyl-tetrahydropterin synthase-related" evidence="2">
    <location>
        <begin position="78"/>
        <end position="401"/>
    </location>
</feature>
<dbReference type="InterPro" id="IPR018776">
    <property type="entry name" value="Membrane_prot_PTPS-rel_domain"/>
</dbReference>
<accession>A0A1L8RCL9</accession>
<gene>
    <name evidence="3" type="ORF">RU97_GL002646</name>
</gene>
<dbReference type="Proteomes" id="UP000181884">
    <property type="component" value="Unassembled WGS sequence"/>
</dbReference>
<feature type="transmembrane region" description="Helical" evidence="1">
    <location>
        <begin position="100"/>
        <end position="120"/>
    </location>
</feature>
<feature type="transmembrane region" description="Helical" evidence="1">
    <location>
        <begin position="223"/>
        <end position="245"/>
    </location>
</feature>
<dbReference type="STRING" id="214095.RU97_GL002646"/>
<sequence>MKNEKVWRWGLPFVFLVGSFLYILPFFPWQQLAYTVGQDGRFHLERMEELFLQIQQGPSFSYLSNHTFGLIGYGVNFFYPFLWLFLFVPARFLVTNPLTAYYLFIMVVTFITFAISYYAYHEFRKQRLNALFFSFIYTFSGFRAMDFFGRTAIGEVIAITFIPLVFLGFYQIICGDKRKWWQLSLGMAGILYSHVLSVFMSTLLLVILYVMTLPVQRQKVQTLVNGLKSIGLTVLLSAGFLVPFLDQYLQADLLGVMETSLAGRSYPLLEQLRFTLQNMYIPGGARFNIGFILFLLVVAALPGVFRATRTAQVSYAAGILLLICSSNTVPWELFQETPLALIQFPWRLLAFAVFFFAVAVSEIVPAYFKKHNWQIGFLSAIFVIGLGLHFQAAQELFAYNQTLTTDGRYYDLNKDTYEDILSKKLNTDYMPAKAEPHFRSIYKHHVLMDGIRGSVKREYENTYYTYDFNLKSSTVVDFPVFAYRHMWVYANGKKVAWQPSFRGTVEVKLPPGKYLVKVGNRLPLLYKLSWLVSFGTIIGLFGYAWRGRNVKK</sequence>
<feature type="transmembrane region" description="Helical" evidence="1">
    <location>
        <begin position="524"/>
        <end position="545"/>
    </location>
</feature>
<organism evidence="3 4">
    <name type="scientific">Enterococcus canis</name>
    <dbReference type="NCBI Taxonomy" id="214095"/>
    <lineage>
        <taxon>Bacteria</taxon>
        <taxon>Bacillati</taxon>
        <taxon>Bacillota</taxon>
        <taxon>Bacilli</taxon>
        <taxon>Lactobacillales</taxon>
        <taxon>Enterococcaceae</taxon>
        <taxon>Enterococcus</taxon>
    </lineage>
</organism>
<proteinExistence type="predicted"/>
<comment type="caution">
    <text evidence="3">The sequence shown here is derived from an EMBL/GenBank/DDBJ whole genome shotgun (WGS) entry which is preliminary data.</text>
</comment>
<keyword evidence="4" id="KW-1185">Reference proteome</keyword>
<keyword evidence="1" id="KW-1133">Transmembrane helix</keyword>
<feature type="transmembrane region" description="Helical" evidence="1">
    <location>
        <begin position="152"/>
        <end position="173"/>
    </location>
</feature>